<feature type="compositionally biased region" description="Low complexity" evidence="1">
    <location>
        <begin position="197"/>
        <end position="210"/>
    </location>
</feature>
<organism evidence="3 4">
    <name type="scientific">Rhipicephalus microplus</name>
    <name type="common">Cattle tick</name>
    <name type="synonym">Boophilus microplus</name>
    <dbReference type="NCBI Taxonomy" id="6941"/>
    <lineage>
        <taxon>Eukaryota</taxon>
        <taxon>Metazoa</taxon>
        <taxon>Ecdysozoa</taxon>
        <taxon>Arthropoda</taxon>
        <taxon>Chelicerata</taxon>
        <taxon>Arachnida</taxon>
        <taxon>Acari</taxon>
        <taxon>Parasitiformes</taxon>
        <taxon>Ixodida</taxon>
        <taxon>Ixodoidea</taxon>
        <taxon>Ixodidae</taxon>
        <taxon>Rhipicephalinae</taxon>
        <taxon>Rhipicephalus</taxon>
        <taxon>Boophilus</taxon>
    </lineage>
</organism>
<dbReference type="Proteomes" id="UP000821866">
    <property type="component" value="Chromosome 1"/>
</dbReference>
<proteinExistence type="predicted"/>
<name>A0A9J6F9C9_RHIMP</name>
<dbReference type="Pfam" id="PF13837">
    <property type="entry name" value="Myb_DNA-bind_4"/>
    <property type="match status" value="1"/>
</dbReference>
<evidence type="ECO:0000313" key="3">
    <source>
        <dbReference type="EMBL" id="KAH8042572.1"/>
    </source>
</evidence>
<comment type="caution">
    <text evidence="3">The sequence shown here is derived from an EMBL/GenBank/DDBJ whole genome shotgun (WGS) entry which is preliminary data.</text>
</comment>
<dbReference type="AlphaFoldDB" id="A0A9J6F9C9"/>
<evidence type="ECO:0000313" key="4">
    <source>
        <dbReference type="Proteomes" id="UP000821866"/>
    </source>
</evidence>
<dbReference type="VEuPathDB" id="VectorBase:LOC119178482"/>
<feature type="compositionally biased region" description="Basic and acidic residues" evidence="1">
    <location>
        <begin position="237"/>
        <end position="266"/>
    </location>
</feature>
<feature type="domain" description="Myb/SANT-like DNA-binding" evidence="2">
    <location>
        <begin position="52"/>
        <end position="133"/>
    </location>
</feature>
<evidence type="ECO:0000256" key="1">
    <source>
        <dbReference type="SAM" id="MobiDB-lite"/>
    </source>
</evidence>
<reference evidence="3" key="2">
    <citation type="submission" date="2021-09" db="EMBL/GenBank/DDBJ databases">
        <authorList>
            <person name="Jia N."/>
            <person name="Wang J."/>
            <person name="Shi W."/>
            <person name="Du L."/>
            <person name="Sun Y."/>
            <person name="Zhan W."/>
            <person name="Jiang J."/>
            <person name="Wang Q."/>
            <person name="Zhang B."/>
            <person name="Ji P."/>
            <person name="Sakyi L.B."/>
            <person name="Cui X."/>
            <person name="Yuan T."/>
            <person name="Jiang B."/>
            <person name="Yang W."/>
            <person name="Lam T.T.-Y."/>
            <person name="Chang Q."/>
            <person name="Ding S."/>
            <person name="Wang X."/>
            <person name="Zhu J."/>
            <person name="Ruan X."/>
            <person name="Zhao L."/>
            <person name="Wei J."/>
            <person name="Que T."/>
            <person name="Du C."/>
            <person name="Cheng J."/>
            <person name="Dai P."/>
            <person name="Han X."/>
            <person name="Huang E."/>
            <person name="Gao Y."/>
            <person name="Liu J."/>
            <person name="Shao H."/>
            <person name="Ye R."/>
            <person name="Li L."/>
            <person name="Wei W."/>
            <person name="Wang X."/>
            <person name="Wang C."/>
            <person name="Huo Q."/>
            <person name="Li W."/>
            <person name="Guo W."/>
            <person name="Chen H."/>
            <person name="Chen S."/>
            <person name="Zhou L."/>
            <person name="Zhou L."/>
            <person name="Ni X."/>
            <person name="Tian J."/>
            <person name="Zhou Y."/>
            <person name="Sheng Y."/>
            <person name="Liu T."/>
            <person name="Pan Y."/>
            <person name="Xia L."/>
            <person name="Li J."/>
            <person name="Zhao F."/>
            <person name="Cao W."/>
        </authorList>
    </citation>
    <scope>NUCLEOTIDE SEQUENCE</scope>
    <source>
        <strain evidence="3">Rmic-2018</strain>
        <tissue evidence="3">Larvae</tissue>
    </source>
</reference>
<evidence type="ECO:0000259" key="2">
    <source>
        <dbReference type="Pfam" id="PF13837"/>
    </source>
</evidence>
<dbReference type="Gene3D" id="1.10.10.60">
    <property type="entry name" value="Homeodomain-like"/>
    <property type="match status" value="1"/>
</dbReference>
<feature type="region of interest" description="Disordered" evidence="1">
    <location>
        <begin position="1"/>
        <end position="48"/>
    </location>
</feature>
<reference evidence="3" key="1">
    <citation type="journal article" date="2020" name="Cell">
        <title>Large-Scale Comparative Analyses of Tick Genomes Elucidate Their Genetic Diversity and Vector Capacities.</title>
        <authorList>
            <consortium name="Tick Genome and Microbiome Consortium (TIGMIC)"/>
            <person name="Jia N."/>
            <person name="Wang J."/>
            <person name="Shi W."/>
            <person name="Du L."/>
            <person name="Sun Y."/>
            <person name="Zhan W."/>
            <person name="Jiang J.F."/>
            <person name="Wang Q."/>
            <person name="Zhang B."/>
            <person name="Ji P."/>
            <person name="Bell-Sakyi L."/>
            <person name="Cui X.M."/>
            <person name="Yuan T.T."/>
            <person name="Jiang B.G."/>
            <person name="Yang W.F."/>
            <person name="Lam T.T."/>
            <person name="Chang Q.C."/>
            <person name="Ding S.J."/>
            <person name="Wang X.J."/>
            <person name="Zhu J.G."/>
            <person name="Ruan X.D."/>
            <person name="Zhao L."/>
            <person name="Wei J.T."/>
            <person name="Ye R.Z."/>
            <person name="Que T.C."/>
            <person name="Du C.H."/>
            <person name="Zhou Y.H."/>
            <person name="Cheng J.X."/>
            <person name="Dai P.F."/>
            <person name="Guo W.B."/>
            <person name="Han X.H."/>
            <person name="Huang E.J."/>
            <person name="Li L.F."/>
            <person name="Wei W."/>
            <person name="Gao Y.C."/>
            <person name="Liu J.Z."/>
            <person name="Shao H.Z."/>
            <person name="Wang X."/>
            <person name="Wang C.C."/>
            <person name="Yang T.C."/>
            <person name="Huo Q.B."/>
            <person name="Li W."/>
            <person name="Chen H.Y."/>
            <person name="Chen S.E."/>
            <person name="Zhou L.G."/>
            <person name="Ni X.B."/>
            <person name="Tian J.H."/>
            <person name="Sheng Y."/>
            <person name="Liu T."/>
            <person name="Pan Y.S."/>
            <person name="Xia L.Y."/>
            <person name="Li J."/>
            <person name="Zhao F."/>
            <person name="Cao W.C."/>
        </authorList>
    </citation>
    <scope>NUCLEOTIDE SEQUENCE</scope>
    <source>
        <strain evidence="3">Rmic-2018</strain>
    </source>
</reference>
<sequence length="284" mass="31730">MAASGSDALAPSRSSPTSAERLLFAMIEGTPPSSNAPDGDLTADDNATCSAPWDEGETRLLLMLYAQYNNEVCPFKKFRTKRAMYQEVAKEILKILGIRRSAEQCDSRLKTIIRRKKNEGTNNRTSGRSRCRVSYKEEFARIRALDNSIEPEVLRGVGTVSYKAAAVDSPSTSAQTTDSSGSADLSPLPSFPETEGDSSGSSSLLETEGTQAKRPKKDRATRAGTRRMQDMVFFFQEMRKINEEREQKKEEREKRREERNQELLKAHQEHIAALRDLAKNSEGN</sequence>
<dbReference type="EMBL" id="JABSTU010000001">
    <property type="protein sequence ID" value="KAH8042572.1"/>
    <property type="molecule type" value="Genomic_DNA"/>
</dbReference>
<feature type="compositionally biased region" description="Polar residues" evidence="1">
    <location>
        <begin position="169"/>
        <end position="183"/>
    </location>
</feature>
<keyword evidence="4" id="KW-1185">Reference proteome</keyword>
<feature type="region of interest" description="Disordered" evidence="1">
    <location>
        <begin position="165"/>
        <end position="266"/>
    </location>
</feature>
<protein>
    <recommendedName>
        <fullName evidence="2">Myb/SANT-like DNA-binding domain-containing protein</fullName>
    </recommendedName>
</protein>
<gene>
    <name evidence="3" type="ORF">HPB51_024625</name>
</gene>
<accession>A0A9J6F9C9</accession>
<dbReference type="InterPro" id="IPR044822">
    <property type="entry name" value="Myb_DNA-bind_4"/>
</dbReference>